<feature type="non-terminal residue" evidence="1">
    <location>
        <position position="230"/>
    </location>
</feature>
<proteinExistence type="predicted"/>
<name>A0A238C0T2_9BILA</name>
<keyword evidence="2" id="KW-1185">Reference proteome</keyword>
<dbReference type="OrthoDB" id="5864015at2759"/>
<dbReference type="Proteomes" id="UP000242913">
    <property type="component" value="Unassembled WGS sequence"/>
</dbReference>
<dbReference type="InterPro" id="IPR005312">
    <property type="entry name" value="DUF1759"/>
</dbReference>
<reference evidence="1 2" key="1">
    <citation type="submission" date="2015-12" db="EMBL/GenBank/DDBJ databases">
        <title>Draft genome of the nematode, Onchocerca flexuosa.</title>
        <authorList>
            <person name="Mitreva M."/>
        </authorList>
    </citation>
    <scope>NUCLEOTIDE SEQUENCE [LARGE SCALE GENOMIC DNA]</scope>
    <source>
        <strain evidence="1">Red Deer</strain>
    </source>
</reference>
<evidence type="ECO:0000313" key="1">
    <source>
        <dbReference type="EMBL" id="OZC10620.1"/>
    </source>
</evidence>
<protein>
    <submittedName>
        <fullName evidence="1">Uncharacterized protein</fullName>
    </submittedName>
</protein>
<sequence>MNRDFVYDTNNFILAKGKILKLLDKVKEMDWKSIDQHNRRRTMITSDKMEKIELYVATLVNINDKWLNCLYKIPSKRGEGDRRLRSEVKKHSLVRYKKKAETTTGRIRNVQEALKSSRSKRNNPSGSPNSKFAIAAVRRQIVLEKMSYLLPCSEEEVSETVRCYDIAPEKYCIVRRILMEKFSNRSAITNSLYSEFQDIERNDRDWTKMTEAIERVLRQLETVRENLDHW</sequence>
<dbReference type="AlphaFoldDB" id="A0A238C0T2"/>
<dbReference type="Pfam" id="PF03564">
    <property type="entry name" value="DUF1759"/>
    <property type="match status" value="1"/>
</dbReference>
<evidence type="ECO:0000313" key="2">
    <source>
        <dbReference type="Proteomes" id="UP000242913"/>
    </source>
</evidence>
<gene>
    <name evidence="1" type="ORF">X798_02369</name>
</gene>
<organism evidence="1 2">
    <name type="scientific">Onchocerca flexuosa</name>
    <dbReference type="NCBI Taxonomy" id="387005"/>
    <lineage>
        <taxon>Eukaryota</taxon>
        <taxon>Metazoa</taxon>
        <taxon>Ecdysozoa</taxon>
        <taxon>Nematoda</taxon>
        <taxon>Chromadorea</taxon>
        <taxon>Rhabditida</taxon>
        <taxon>Spirurina</taxon>
        <taxon>Spiruromorpha</taxon>
        <taxon>Filarioidea</taxon>
        <taxon>Onchocercidae</taxon>
        <taxon>Onchocerca</taxon>
    </lineage>
</organism>
<dbReference type="EMBL" id="KZ269985">
    <property type="protein sequence ID" value="OZC10620.1"/>
    <property type="molecule type" value="Genomic_DNA"/>
</dbReference>
<accession>A0A238C0T2</accession>